<keyword evidence="6" id="KW-0862">Zinc</keyword>
<dbReference type="PROSITE" id="PS51464">
    <property type="entry name" value="SIS"/>
    <property type="match status" value="1"/>
</dbReference>
<dbReference type="GO" id="GO:0046872">
    <property type="term" value="F:metal ion binding"/>
    <property type="evidence" value="ECO:0007669"/>
    <property type="project" value="UniProtKB-KW"/>
</dbReference>
<dbReference type="FunFam" id="3.40.50.10490:FF:000011">
    <property type="entry name" value="Arabinose 5-phosphate isomerase"/>
    <property type="match status" value="1"/>
</dbReference>
<feature type="domain" description="SIS" evidence="10">
    <location>
        <begin position="36"/>
        <end position="179"/>
    </location>
</feature>
<dbReference type="CDD" id="cd05014">
    <property type="entry name" value="SIS_Kpsf"/>
    <property type="match status" value="1"/>
</dbReference>
<name>A0A420WX43_9GAMM</name>
<gene>
    <name evidence="11" type="ORF">C7446_1456</name>
</gene>
<protein>
    <recommendedName>
        <fullName evidence="4">Arabinose 5-phosphate isomerase</fullName>
        <shortName evidence="4">API</shortName>
        <ecNumber evidence="4">5.3.1.13</ecNumber>
    </recommendedName>
</protein>
<reference evidence="11 12" key="1">
    <citation type="submission" date="2018-10" db="EMBL/GenBank/DDBJ databases">
        <title>Genomic Encyclopedia of Type Strains, Phase IV (KMG-IV): sequencing the most valuable type-strain genomes for metagenomic binning, comparative biology and taxonomic classification.</title>
        <authorList>
            <person name="Goeker M."/>
        </authorList>
    </citation>
    <scope>NUCLEOTIDE SEQUENCE [LARGE SCALE GENOMIC DNA]</scope>
    <source>
        <strain evidence="11 12">DSM 23229</strain>
    </source>
</reference>
<dbReference type="Gene3D" id="3.10.580.10">
    <property type="entry name" value="CBS-domain"/>
    <property type="match status" value="1"/>
</dbReference>
<dbReference type="CDD" id="cd04604">
    <property type="entry name" value="CBS_pair_SIS_assoc"/>
    <property type="match status" value="1"/>
</dbReference>
<dbReference type="Pfam" id="PF01380">
    <property type="entry name" value="SIS"/>
    <property type="match status" value="1"/>
</dbReference>
<dbReference type="GO" id="GO:0019146">
    <property type="term" value="F:arabinose-5-phosphate isomerase activity"/>
    <property type="evidence" value="ECO:0007669"/>
    <property type="project" value="UniProtKB-EC"/>
</dbReference>
<dbReference type="GO" id="GO:0097367">
    <property type="term" value="F:carbohydrate derivative binding"/>
    <property type="evidence" value="ECO:0007669"/>
    <property type="project" value="InterPro"/>
</dbReference>
<evidence type="ECO:0000313" key="11">
    <source>
        <dbReference type="EMBL" id="RKR04253.1"/>
    </source>
</evidence>
<dbReference type="NCBIfam" id="TIGR00393">
    <property type="entry name" value="kpsF"/>
    <property type="match status" value="1"/>
</dbReference>
<evidence type="ECO:0000259" key="9">
    <source>
        <dbReference type="PROSITE" id="PS51371"/>
    </source>
</evidence>
<dbReference type="InterPro" id="IPR050986">
    <property type="entry name" value="GutQ/KpsF_isomerases"/>
</dbReference>
<evidence type="ECO:0000256" key="2">
    <source>
        <dbReference type="ARBA" id="ARBA00022737"/>
    </source>
</evidence>
<feature type="domain" description="CBS" evidence="9">
    <location>
        <begin position="205"/>
        <end position="260"/>
    </location>
</feature>
<dbReference type="EC" id="5.3.1.13" evidence="4"/>
<organism evidence="11 12">
    <name type="scientific">Kushneria sinocarnis</name>
    <dbReference type="NCBI Taxonomy" id="595502"/>
    <lineage>
        <taxon>Bacteria</taxon>
        <taxon>Pseudomonadati</taxon>
        <taxon>Pseudomonadota</taxon>
        <taxon>Gammaproteobacteria</taxon>
        <taxon>Oceanospirillales</taxon>
        <taxon>Halomonadaceae</taxon>
        <taxon>Kushneria</taxon>
    </lineage>
</organism>
<dbReference type="InterPro" id="IPR035474">
    <property type="entry name" value="SIS_Kpsf"/>
</dbReference>
<feature type="site" description="Catalytically relevant" evidence="7">
    <location>
        <position position="188"/>
    </location>
</feature>
<evidence type="ECO:0000313" key="12">
    <source>
        <dbReference type="Proteomes" id="UP000281975"/>
    </source>
</evidence>
<feature type="binding site" evidence="5">
    <location>
        <position position="77"/>
    </location>
    <ligand>
        <name>substrate</name>
    </ligand>
</feature>
<evidence type="ECO:0000256" key="5">
    <source>
        <dbReference type="PIRSR" id="PIRSR004692-1"/>
    </source>
</evidence>
<keyword evidence="12" id="KW-1185">Reference proteome</keyword>
<dbReference type="Gene3D" id="3.40.50.10490">
    <property type="entry name" value="Glucose-6-phosphate isomerase like protein, domain 1"/>
    <property type="match status" value="1"/>
</dbReference>
<dbReference type="Proteomes" id="UP000281975">
    <property type="component" value="Unassembled WGS sequence"/>
</dbReference>
<sequence length="314" mass="34274">MTIDTRYGFIARYALQAQARAINQLAERVDENFEKAVDMILTCKGRVIVSGMGKSGIIGKKMAATFASTGTPSFFMHPAEAFHGDLGIITGFDVVILLSYSGETEEVIRLIPSLQSFGNQIITIAGNEHSTLAKNSDVFLNVEVEREVCPNNLAPTTSTLATMAMGDALAVALIQAKGFQPMDFARFHPGGSLGRKLLTRVKDVMHKEVPTVDVTASLRECLMAMTIGRIGLVVVMQENELQGIITDGDIRRGLMNEEGLVTKCAKDLMSTTPYCIDETRLVADAEEIMRERKIKALLVKDKIDNLAGVVEIFN</sequence>
<dbReference type="Pfam" id="PF00571">
    <property type="entry name" value="CBS"/>
    <property type="match status" value="2"/>
</dbReference>
<dbReference type="GO" id="GO:0005975">
    <property type="term" value="P:carbohydrate metabolic process"/>
    <property type="evidence" value="ECO:0007669"/>
    <property type="project" value="InterPro"/>
</dbReference>
<feature type="site" description="Catalytically relevant" evidence="7">
    <location>
        <position position="54"/>
    </location>
</feature>
<dbReference type="PROSITE" id="PS51371">
    <property type="entry name" value="CBS"/>
    <property type="match status" value="2"/>
</dbReference>
<comment type="caution">
    <text evidence="11">The sequence shown here is derived from an EMBL/GenBank/DDBJ whole genome shotgun (WGS) entry which is preliminary data.</text>
</comment>
<dbReference type="RefSeq" id="WP_245977750.1">
    <property type="nucleotide sequence ID" value="NZ_RBIN01000004.1"/>
</dbReference>
<dbReference type="InterPro" id="IPR000644">
    <property type="entry name" value="CBS_dom"/>
</dbReference>
<keyword evidence="2" id="KW-0677">Repeat</keyword>
<dbReference type="SUPFAM" id="SSF53697">
    <property type="entry name" value="SIS domain"/>
    <property type="match status" value="1"/>
</dbReference>
<dbReference type="InterPro" id="IPR046348">
    <property type="entry name" value="SIS_dom_sf"/>
</dbReference>
<keyword evidence="4 11" id="KW-0413">Isomerase</keyword>
<evidence type="ECO:0000256" key="1">
    <source>
        <dbReference type="ARBA" id="ARBA00008165"/>
    </source>
</evidence>
<evidence type="ECO:0000256" key="8">
    <source>
        <dbReference type="PROSITE-ProRule" id="PRU00703"/>
    </source>
</evidence>
<dbReference type="SUPFAM" id="SSF54631">
    <property type="entry name" value="CBS-domain pair"/>
    <property type="match status" value="1"/>
</dbReference>
<dbReference type="EMBL" id="RBIN01000004">
    <property type="protein sequence ID" value="RKR04253.1"/>
    <property type="molecule type" value="Genomic_DNA"/>
</dbReference>
<feature type="binding site" evidence="6">
    <location>
        <position position="77"/>
    </location>
    <ligand>
        <name>Zn(2+)</name>
        <dbReference type="ChEBI" id="CHEBI:29105"/>
    </ligand>
</feature>
<comment type="similarity">
    <text evidence="1 4">Belongs to the SIS family. GutQ/KpsF subfamily.</text>
</comment>
<dbReference type="AlphaFoldDB" id="A0A420WX43"/>
<evidence type="ECO:0000256" key="4">
    <source>
        <dbReference type="PIRNR" id="PIRNR004692"/>
    </source>
</evidence>
<feature type="binding site" evidence="5">
    <location>
        <position position="267"/>
    </location>
    <ligand>
        <name>substrate</name>
    </ligand>
</feature>
<dbReference type="SMART" id="SM00116">
    <property type="entry name" value="CBS"/>
    <property type="match status" value="2"/>
</dbReference>
<feature type="site" description="Catalytically relevant" evidence="7">
    <location>
        <position position="106"/>
    </location>
</feature>
<dbReference type="InterPro" id="IPR001347">
    <property type="entry name" value="SIS_dom"/>
</dbReference>
<proteinExistence type="inferred from homology"/>
<keyword evidence="6" id="KW-0479">Metal-binding</keyword>
<evidence type="ECO:0000256" key="6">
    <source>
        <dbReference type="PIRSR" id="PIRSR004692-2"/>
    </source>
</evidence>
<feature type="domain" description="CBS" evidence="9">
    <location>
        <begin position="269"/>
        <end position="314"/>
    </location>
</feature>
<feature type="binding site" evidence="5">
    <location>
        <position position="83"/>
    </location>
    <ligand>
        <name>substrate</name>
    </ligand>
</feature>
<dbReference type="GO" id="GO:1901135">
    <property type="term" value="P:carbohydrate derivative metabolic process"/>
    <property type="evidence" value="ECO:0007669"/>
    <property type="project" value="InterPro"/>
</dbReference>
<comment type="catalytic activity">
    <reaction evidence="4">
        <text>D-arabinose 5-phosphate = D-ribulose 5-phosphate</text>
        <dbReference type="Rhea" id="RHEA:23104"/>
        <dbReference type="ChEBI" id="CHEBI:57693"/>
        <dbReference type="ChEBI" id="CHEBI:58121"/>
        <dbReference type="EC" id="5.3.1.13"/>
    </reaction>
</comment>
<evidence type="ECO:0000256" key="3">
    <source>
        <dbReference type="ARBA" id="ARBA00023122"/>
    </source>
</evidence>
<keyword evidence="3 8" id="KW-0129">CBS domain</keyword>
<feature type="site" description="Catalytically relevant" evidence="7">
    <location>
        <position position="147"/>
    </location>
</feature>
<evidence type="ECO:0000259" key="10">
    <source>
        <dbReference type="PROSITE" id="PS51464"/>
    </source>
</evidence>
<dbReference type="InterPro" id="IPR046342">
    <property type="entry name" value="CBS_dom_sf"/>
</dbReference>
<dbReference type="PANTHER" id="PTHR42745">
    <property type="match status" value="1"/>
</dbReference>
<dbReference type="PANTHER" id="PTHR42745:SF1">
    <property type="entry name" value="ARABINOSE 5-PHOSPHATE ISOMERASE KDSD"/>
    <property type="match status" value="1"/>
</dbReference>
<evidence type="ECO:0000256" key="7">
    <source>
        <dbReference type="PIRSR" id="PIRSR004692-3"/>
    </source>
</evidence>
<dbReference type="PIRSF" id="PIRSF004692">
    <property type="entry name" value="KdsD_KpsF"/>
    <property type="match status" value="1"/>
</dbReference>
<feature type="binding site" evidence="5">
    <location>
        <position position="215"/>
    </location>
    <ligand>
        <name>substrate</name>
    </ligand>
</feature>
<accession>A0A420WX43</accession>
<dbReference type="InterPro" id="IPR004800">
    <property type="entry name" value="KdsD/KpsF-type"/>
</dbReference>